<protein>
    <recommendedName>
        <fullName evidence="4">Pentapeptide repeat-containing protein</fullName>
    </recommendedName>
</protein>
<keyword evidence="3" id="KW-1185">Reference proteome</keyword>
<evidence type="ECO:0000256" key="1">
    <source>
        <dbReference type="SAM" id="Phobius"/>
    </source>
</evidence>
<feature type="transmembrane region" description="Helical" evidence="1">
    <location>
        <begin position="12"/>
        <end position="32"/>
    </location>
</feature>
<dbReference type="Pfam" id="PF00805">
    <property type="entry name" value="Pentapeptide"/>
    <property type="match status" value="3"/>
</dbReference>
<keyword evidence="1" id="KW-0812">Transmembrane</keyword>
<reference evidence="2 3" key="1">
    <citation type="submission" date="2021-01" db="EMBL/GenBank/DDBJ databases">
        <title>Whole genome shotgun sequence of Planobispora siamensis NBRC 107568.</title>
        <authorList>
            <person name="Komaki H."/>
            <person name="Tamura T."/>
        </authorList>
    </citation>
    <scope>NUCLEOTIDE SEQUENCE [LARGE SCALE GENOMIC DNA]</scope>
    <source>
        <strain evidence="2 3">NBRC 107568</strain>
    </source>
</reference>
<dbReference type="EMBL" id="BOOJ01000092">
    <property type="protein sequence ID" value="GIH97657.1"/>
    <property type="molecule type" value="Genomic_DNA"/>
</dbReference>
<dbReference type="Proteomes" id="UP000619788">
    <property type="component" value="Unassembled WGS sequence"/>
</dbReference>
<keyword evidence="1" id="KW-0472">Membrane</keyword>
<dbReference type="InterPro" id="IPR051082">
    <property type="entry name" value="Pentapeptide-BTB/POZ_domain"/>
</dbReference>
<keyword evidence="1" id="KW-1133">Transmembrane helix</keyword>
<comment type="caution">
    <text evidence="2">The sequence shown here is derived from an EMBL/GenBank/DDBJ whole genome shotgun (WGS) entry which is preliminary data.</text>
</comment>
<dbReference type="InterPro" id="IPR001646">
    <property type="entry name" value="5peptide_repeat"/>
</dbReference>
<evidence type="ECO:0008006" key="4">
    <source>
        <dbReference type="Google" id="ProtNLM"/>
    </source>
</evidence>
<dbReference type="Gene3D" id="2.160.20.80">
    <property type="entry name" value="E3 ubiquitin-protein ligase SopA"/>
    <property type="match status" value="1"/>
</dbReference>
<dbReference type="SUPFAM" id="SSF141571">
    <property type="entry name" value="Pentapeptide repeat-like"/>
    <property type="match status" value="1"/>
</dbReference>
<organism evidence="2 3">
    <name type="scientific">Planobispora siamensis</name>
    <dbReference type="NCBI Taxonomy" id="936338"/>
    <lineage>
        <taxon>Bacteria</taxon>
        <taxon>Bacillati</taxon>
        <taxon>Actinomycetota</taxon>
        <taxon>Actinomycetes</taxon>
        <taxon>Streptosporangiales</taxon>
        <taxon>Streptosporangiaceae</taxon>
        <taxon>Planobispora</taxon>
    </lineage>
</organism>
<proteinExistence type="predicted"/>
<sequence>MGPKQLRTMRALVWIVGSTIIAVIATAILHLHTDPSSPNWRLLITQALPRYLIPPYSAAYVPLVVLTIMGMALATAALTRLAKRALSSKTVPPLQVLQADADRLQGKERFDALAALRAMRLQTLNTWGVILGVAFTAGSLVFTSLTLTATQDAQITDRYNKAVEQLSKNSLDVRIGAIYALERIAKDSTDDRHSITAVLATYVREHDPEPQEKMPAQPTPDLQAALTVLERNAPDDPDLGWLDLRGIRVQGIELSRAHLFGVILSRANLTDAALPSADLSSADLTHAILTNAILNGADLSDADLTGASAVEVTLSNADLTGASLSGATLTDATLIGATLDGADLSSANLTGALLSGATLNGADLSSADLRHAQGLPPIAELKKIAIVDNQTRF</sequence>
<evidence type="ECO:0000313" key="3">
    <source>
        <dbReference type="Proteomes" id="UP000619788"/>
    </source>
</evidence>
<feature type="transmembrane region" description="Helical" evidence="1">
    <location>
        <begin position="59"/>
        <end position="79"/>
    </location>
</feature>
<evidence type="ECO:0000313" key="2">
    <source>
        <dbReference type="EMBL" id="GIH97657.1"/>
    </source>
</evidence>
<gene>
    <name evidence="2" type="ORF">Psi01_82870</name>
</gene>
<dbReference type="AlphaFoldDB" id="A0A8J3SNX9"/>
<name>A0A8J3SNX9_9ACTN</name>
<accession>A0A8J3SNX9</accession>
<feature type="transmembrane region" description="Helical" evidence="1">
    <location>
        <begin position="127"/>
        <end position="147"/>
    </location>
</feature>
<dbReference type="PANTHER" id="PTHR14136:SF17">
    <property type="entry name" value="BTB_POZ DOMAIN-CONTAINING PROTEIN KCTD9"/>
    <property type="match status" value="1"/>
</dbReference>
<dbReference type="PANTHER" id="PTHR14136">
    <property type="entry name" value="BTB_POZ DOMAIN-CONTAINING PROTEIN KCTD9"/>
    <property type="match status" value="1"/>
</dbReference>